<sequence length="278" mass="29792">MSGEPGADGRVAVVGDVGGHREALAAELVRLGADPATGRLPDDLTVVQVGDLVHRGPDSAGVVALADHYLRTQPRQWVQLVGNHEAQYLGEPLFDWPERLDPDVREVLRRWWADGAMRVAAAVGTDEDELLVTHAGLTAGFWAELGAPADATAAAAGLDALAGREDATLFRPGHMLTGRRPHRAAGPVWAAAATELVPGWVEHVLPFSQVHGHSSVYDWSQEEFRVPPELAVRTHLDVTARHETTRLVGGRLVGVDPGHGRRAASSWRALVLTGRVTP</sequence>
<dbReference type="InterPro" id="IPR050126">
    <property type="entry name" value="Ap4A_hydrolase"/>
</dbReference>
<feature type="domain" description="Calcineurin-like phosphoesterase" evidence="1">
    <location>
        <begin position="10"/>
        <end position="138"/>
    </location>
</feature>
<dbReference type="PANTHER" id="PTHR42850">
    <property type="entry name" value="METALLOPHOSPHOESTERASE"/>
    <property type="match status" value="1"/>
</dbReference>
<dbReference type="EMBL" id="JAGIOB010000001">
    <property type="protein sequence ID" value="MBP2416418.1"/>
    <property type="molecule type" value="Genomic_DNA"/>
</dbReference>
<dbReference type="Pfam" id="PF00149">
    <property type="entry name" value="Metallophos"/>
    <property type="match status" value="1"/>
</dbReference>
<dbReference type="PANTHER" id="PTHR42850:SF4">
    <property type="entry name" value="ZINC-DEPENDENT ENDOPOLYPHOSPHATASE"/>
    <property type="match status" value="1"/>
</dbReference>
<reference evidence="2 3" key="1">
    <citation type="submission" date="2021-03" db="EMBL/GenBank/DDBJ databases">
        <title>Sequencing the genomes of 1000 actinobacteria strains.</title>
        <authorList>
            <person name="Klenk H.-P."/>
        </authorList>
    </citation>
    <scope>NUCLEOTIDE SEQUENCE [LARGE SCALE GENOMIC DNA]</scope>
    <source>
        <strain evidence="2 3">DSM 12936</strain>
    </source>
</reference>
<organism evidence="2 3">
    <name type="scientific">Microlunatus capsulatus</name>
    <dbReference type="NCBI Taxonomy" id="99117"/>
    <lineage>
        <taxon>Bacteria</taxon>
        <taxon>Bacillati</taxon>
        <taxon>Actinomycetota</taxon>
        <taxon>Actinomycetes</taxon>
        <taxon>Propionibacteriales</taxon>
        <taxon>Propionibacteriaceae</taxon>
        <taxon>Microlunatus</taxon>
    </lineage>
</organism>
<accession>A0ABS4Z5U7</accession>
<dbReference type="Gene3D" id="3.60.21.10">
    <property type="match status" value="1"/>
</dbReference>
<keyword evidence="3" id="KW-1185">Reference proteome</keyword>
<dbReference type="RefSeq" id="WP_210054116.1">
    <property type="nucleotide sequence ID" value="NZ_BAAAMH010000012.1"/>
</dbReference>
<comment type="caution">
    <text evidence="2">The sequence shown here is derived from an EMBL/GenBank/DDBJ whole genome shotgun (WGS) entry which is preliminary data.</text>
</comment>
<dbReference type="InterPro" id="IPR029052">
    <property type="entry name" value="Metallo-depent_PP-like"/>
</dbReference>
<evidence type="ECO:0000259" key="1">
    <source>
        <dbReference type="Pfam" id="PF00149"/>
    </source>
</evidence>
<name>A0ABS4Z5U7_9ACTN</name>
<evidence type="ECO:0000313" key="3">
    <source>
        <dbReference type="Proteomes" id="UP000758168"/>
    </source>
</evidence>
<dbReference type="InterPro" id="IPR004843">
    <property type="entry name" value="Calcineurin-like_PHP"/>
</dbReference>
<evidence type="ECO:0000313" key="2">
    <source>
        <dbReference type="EMBL" id="MBP2416418.1"/>
    </source>
</evidence>
<gene>
    <name evidence="2" type="ORF">JOF54_001340</name>
</gene>
<protein>
    <recommendedName>
        <fullName evidence="1">Calcineurin-like phosphoesterase domain-containing protein</fullName>
    </recommendedName>
</protein>
<dbReference type="SUPFAM" id="SSF56300">
    <property type="entry name" value="Metallo-dependent phosphatases"/>
    <property type="match status" value="1"/>
</dbReference>
<dbReference type="Proteomes" id="UP000758168">
    <property type="component" value="Unassembled WGS sequence"/>
</dbReference>
<proteinExistence type="predicted"/>